<comment type="caution">
    <text evidence="7">The sequence shown here is derived from an EMBL/GenBank/DDBJ whole genome shotgun (WGS) entry which is preliminary data.</text>
</comment>
<dbReference type="InterPro" id="IPR020456">
    <property type="entry name" value="Acylphosphatase"/>
</dbReference>
<feature type="domain" description="Acylphosphatase-like" evidence="6">
    <location>
        <begin position="1"/>
        <end position="86"/>
    </location>
</feature>
<dbReference type="EMBL" id="JAKLTN010000002">
    <property type="protein sequence ID" value="MCG2577060.1"/>
    <property type="molecule type" value="Genomic_DNA"/>
</dbReference>
<reference evidence="7" key="1">
    <citation type="submission" date="2022-01" db="EMBL/GenBank/DDBJ databases">
        <authorList>
            <person name="Jo J.-H."/>
            <person name="Im W.-T."/>
        </authorList>
    </citation>
    <scope>NUCLEOTIDE SEQUENCE</scope>
    <source>
        <strain evidence="7">XY25</strain>
    </source>
</reference>
<evidence type="ECO:0000256" key="4">
    <source>
        <dbReference type="PROSITE-ProRule" id="PRU00520"/>
    </source>
</evidence>
<keyword evidence="8" id="KW-1185">Reference proteome</keyword>
<name>A0ABS9K1N4_9RHOO</name>
<dbReference type="InterPro" id="IPR001792">
    <property type="entry name" value="Acylphosphatase-like_dom"/>
</dbReference>
<evidence type="ECO:0000256" key="5">
    <source>
        <dbReference type="RuleBase" id="RU004168"/>
    </source>
</evidence>
<dbReference type="InterPro" id="IPR017968">
    <property type="entry name" value="Acylphosphatase_CS"/>
</dbReference>
<evidence type="ECO:0000313" key="7">
    <source>
        <dbReference type="EMBL" id="MCG2577060.1"/>
    </source>
</evidence>
<dbReference type="InterPro" id="IPR036046">
    <property type="entry name" value="Acylphosphatase-like_dom_sf"/>
</dbReference>
<evidence type="ECO:0000313" key="8">
    <source>
        <dbReference type="Proteomes" id="UP001165384"/>
    </source>
</evidence>
<dbReference type="RefSeq" id="WP_275709742.1">
    <property type="nucleotide sequence ID" value="NZ_JAKLTN010000002.1"/>
</dbReference>
<dbReference type="Proteomes" id="UP001165384">
    <property type="component" value="Unassembled WGS sequence"/>
</dbReference>
<evidence type="ECO:0000259" key="6">
    <source>
        <dbReference type="PROSITE" id="PS51160"/>
    </source>
</evidence>
<dbReference type="EC" id="3.6.1.7" evidence="2 4"/>
<evidence type="ECO:0000256" key="2">
    <source>
        <dbReference type="ARBA" id="ARBA00012150"/>
    </source>
</evidence>
<accession>A0ABS9K1N4</accession>
<feature type="active site" evidence="4">
    <location>
        <position position="34"/>
    </location>
</feature>
<dbReference type="PRINTS" id="PR00112">
    <property type="entry name" value="ACYLPHPHTASE"/>
</dbReference>
<feature type="active site" evidence="4">
    <location>
        <position position="16"/>
    </location>
</feature>
<dbReference type="SUPFAM" id="SSF54975">
    <property type="entry name" value="Acylphosphatase/BLUF domain-like"/>
    <property type="match status" value="1"/>
</dbReference>
<keyword evidence="4" id="KW-0378">Hydrolase</keyword>
<dbReference type="Pfam" id="PF00708">
    <property type="entry name" value="Acylphosphatase"/>
    <property type="match status" value="1"/>
</dbReference>
<gene>
    <name evidence="7" type="ORF">LZ012_08625</name>
</gene>
<organism evidence="7 8">
    <name type="scientific">Dechloromonas hankyongensis</name>
    <dbReference type="NCBI Taxonomy" id="2908002"/>
    <lineage>
        <taxon>Bacteria</taxon>
        <taxon>Pseudomonadati</taxon>
        <taxon>Pseudomonadota</taxon>
        <taxon>Betaproteobacteria</taxon>
        <taxon>Rhodocyclales</taxon>
        <taxon>Azonexaceae</taxon>
        <taxon>Dechloromonas</taxon>
    </lineage>
</organism>
<evidence type="ECO:0000256" key="1">
    <source>
        <dbReference type="ARBA" id="ARBA00005614"/>
    </source>
</evidence>
<dbReference type="PANTHER" id="PTHR47268:SF4">
    <property type="entry name" value="ACYLPHOSPHATASE"/>
    <property type="match status" value="1"/>
</dbReference>
<dbReference type="Gene3D" id="3.30.70.100">
    <property type="match status" value="1"/>
</dbReference>
<comment type="catalytic activity">
    <reaction evidence="3 4">
        <text>an acyl phosphate + H2O = a carboxylate + phosphate + H(+)</text>
        <dbReference type="Rhea" id="RHEA:14965"/>
        <dbReference type="ChEBI" id="CHEBI:15377"/>
        <dbReference type="ChEBI" id="CHEBI:15378"/>
        <dbReference type="ChEBI" id="CHEBI:29067"/>
        <dbReference type="ChEBI" id="CHEBI:43474"/>
        <dbReference type="ChEBI" id="CHEBI:59918"/>
        <dbReference type="EC" id="3.6.1.7"/>
    </reaction>
</comment>
<proteinExistence type="inferred from homology"/>
<dbReference type="PROSITE" id="PS51160">
    <property type="entry name" value="ACYLPHOSPHATASE_3"/>
    <property type="match status" value="1"/>
</dbReference>
<protein>
    <recommendedName>
        <fullName evidence="2 4">acylphosphatase</fullName>
        <ecNumber evidence="2 4">3.6.1.7</ecNumber>
    </recommendedName>
</protein>
<comment type="similarity">
    <text evidence="1 5">Belongs to the acylphosphatase family.</text>
</comment>
<dbReference type="PROSITE" id="PS00151">
    <property type="entry name" value="ACYLPHOSPHATASE_2"/>
    <property type="match status" value="1"/>
</dbReference>
<evidence type="ECO:0000256" key="3">
    <source>
        <dbReference type="ARBA" id="ARBA00047645"/>
    </source>
</evidence>
<dbReference type="PANTHER" id="PTHR47268">
    <property type="entry name" value="ACYLPHOSPHATASE"/>
    <property type="match status" value="1"/>
</dbReference>
<sequence>MRHLLIEGRVQGVSYRWSMVEQANLLGVTGWVRNLANGSVEAMLAGEEAAVLKLIVWAQRGPTHAQVDRVNVTLGDGSFSGFEQRPNA</sequence>